<keyword evidence="1" id="KW-1133">Transmembrane helix</keyword>
<dbReference type="HOGENOM" id="CLU_124431_0_0_6"/>
<keyword evidence="1" id="KW-0812">Transmembrane</keyword>
<name>A4BNL0_9GAMM</name>
<dbReference type="InterPro" id="IPR021218">
    <property type="entry name" value="DUF2784"/>
</dbReference>
<keyword evidence="3" id="KW-1185">Reference proteome</keyword>
<feature type="transmembrane region" description="Helical" evidence="1">
    <location>
        <begin position="95"/>
        <end position="116"/>
    </location>
</feature>
<feature type="transmembrane region" description="Helical" evidence="1">
    <location>
        <begin position="6"/>
        <end position="29"/>
    </location>
</feature>
<sequence length="118" mass="13306">MSYYVLADLVVLVHFLFVLFVIFGGGLVFWKPWLAWAHLPAALYGLLIEWVGWACPLTPLENALRRQAGGAGYEGGWVEHYILPLLYPEAFTRTLALVLGAAVLLINVAIYGLYLWRR</sequence>
<evidence type="ECO:0000256" key="1">
    <source>
        <dbReference type="SAM" id="Phobius"/>
    </source>
</evidence>
<gene>
    <name evidence="2" type="ORF">NB231_10163</name>
</gene>
<dbReference type="Pfam" id="PF10861">
    <property type="entry name" value="DUF2784"/>
    <property type="match status" value="1"/>
</dbReference>
<dbReference type="STRING" id="314278.NB231_10163"/>
<proteinExistence type="predicted"/>
<dbReference type="RefSeq" id="WP_005002176.1">
    <property type="nucleotide sequence ID" value="NZ_CH672427.1"/>
</dbReference>
<accession>A4BNL0</accession>
<dbReference type="OrthoDB" id="370375at2"/>
<comment type="caution">
    <text evidence="2">The sequence shown here is derived from an EMBL/GenBank/DDBJ whole genome shotgun (WGS) entry which is preliminary data.</text>
</comment>
<organism evidence="2 3">
    <name type="scientific">Nitrococcus mobilis Nb-231</name>
    <dbReference type="NCBI Taxonomy" id="314278"/>
    <lineage>
        <taxon>Bacteria</taxon>
        <taxon>Pseudomonadati</taxon>
        <taxon>Pseudomonadota</taxon>
        <taxon>Gammaproteobacteria</taxon>
        <taxon>Chromatiales</taxon>
        <taxon>Ectothiorhodospiraceae</taxon>
        <taxon>Nitrococcus</taxon>
    </lineage>
</organism>
<reference evidence="2 3" key="1">
    <citation type="submission" date="2006-02" db="EMBL/GenBank/DDBJ databases">
        <authorList>
            <person name="Waterbury J."/>
            <person name="Ferriera S."/>
            <person name="Johnson J."/>
            <person name="Kravitz S."/>
            <person name="Halpern A."/>
            <person name="Remington K."/>
            <person name="Beeson K."/>
            <person name="Tran B."/>
            <person name="Rogers Y.-H."/>
            <person name="Friedman R."/>
            <person name="Venter J.C."/>
        </authorList>
    </citation>
    <scope>NUCLEOTIDE SEQUENCE [LARGE SCALE GENOMIC DNA]</scope>
    <source>
        <strain evidence="2 3">Nb-231</strain>
    </source>
</reference>
<feature type="transmembrane region" description="Helical" evidence="1">
    <location>
        <begin position="41"/>
        <end position="60"/>
    </location>
</feature>
<keyword evidence="1" id="KW-0472">Membrane</keyword>
<evidence type="ECO:0000313" key="3">
    <source>
        <dbReference type="Proteomes" id="UP000003374"/>
    </source>
</evidence>
<dbReference type="Proteomes" id="UP000003374">
    <property type="component" value="Unassembled WGS sequence"/>
</dbReference>
<evidence type="ECO:0008006" key="4">
    <source>
        <dbReference type="Google" id="ProtNLM"/>
    </source>
</evidence>
<dbReference type="AlphaFoldDB" id="A4BNL0"/>
<evidence type="ECO:0000313" key="2">
    <source>
        <dbReference type="EMBL" id="EAR22809.1"/>
    </source>
</evidence>
<protein>
    <recommendedName>
        <fullName evidence="4">DUF2784 domain-containing protein</fullName>
    </recommendedName>
</protein>
<dbReference type="eggNOG" id="ENOG5032SH9">
    <property type="taxonomic scope" value="Bacteria"/>
</dbReference>
<dbReference type="EMBL" id="AAOF01000002">
    <property type="protein sequence ID" value="EAR22809.1"/>
    <property type="molecule type" value="Genomic_DNA"/>
</dbReference>